<organism evidence="8 9">
    <name type="scientific">Sclerotinia nivalis</name>
    <dbReference type="NCBI Taxonomy" id="352851"/>
    <lineage>
        <taxon>Eukaryota</taxon>
        <taxon>Fungi</taxon>
        <taxon>Dikarya</taxon>
        <taxon>Ascomycota</taxon>
        <taxon>Pezizomycotina</taxon>
        <taxon>Leotiomycetes</taxon>
        <taxon>Helotiales</taxon>
        <taxon>Sclerotiniaceae</taxon>
        <taxon>Sclerotinia</taxon>
    </lineage>
</organism>
<feature type="region of interest" description="Disordered" evidence="6">
    <location>
        <begin position="452"/>
        <end position="593"/>
    </location>
</feature>
<name>A0A9X0AYI9_9HELO</name>
<sequence length="748" mass="84019">MEHRRIHMTCRYWQRGTCHNGEACRYYHVGYHTNNSSVYYPEDRRDSSRSYRGGYPVTRIPPPARGLQRINSAAPTPATRLQNLRLETSRNTELRRAASTASAVRETEPSILVAAPTGEAAEPSTTSANEASSSTTSANEASSSTTSANEASSSTPEKESDDILIYEPRLKKTKRFLKTECALITQIIEENFQNNDLDAIAILEKASGAVMMRLGIIHSARDCWIYWSYRGRNQSAIARDWPPESEEVDEEVMAFERIRRAPDAVMVQVAVPATRASVLLPKEQREHLCEVIKKKKSNQYGMSVETFWKEVEEAMNQAGYAHDRHKQREYWEKDGRQEFTYDERPYFTRLIKNMATKQTNPTSLKSPANRIRLSARRNNPGQGVMSADSPIQQNKGKKRRSDPDEYKPKKCPKPQMLTDMVTYRKSRCKEKDYTAKNANDHPIELIIPSAGERFTPYNRPPEPPEPPASPSPPNSPLLHEAAQQMGLPAPPSPISQQPAERATRSIEQSSDRESTPILDAAEEALGLFGPETPQRRSFADSQNFAEYTGKEDNTNNRTRRPAVTMRREESAVVPSDTGATGSRLSKTPSLIEDDSMVSDETMDVPQPSQTTSTNFNIFATPTLTAENSASPDEQMVDNSHSSQSTPMDGIETDDIVLKGILQKKLEQANSEISNLQTSLLQSRRENADTEKKIVVAIENLIMMGDALKKSHADNMTEIQRLEEEIKKKEASKEQFQVGMTKVLNRTSK</sequence>
<protein>
    <recommendedName>
        <fullName evidence="7">C3H1-type domain-containing protein</fullName>
    </recommendedName>
</protein>
<feature type="compositionally biased region" description="Basic and acidic residues" evidence="6">
    <location>
        <begin position="87"/>
        <end position="96"/>
    </location>
</feature>
<feature type="compositionally biased region" description="Polar residues" evidence="6">
    <location>
        <begin position="69"/>
        <end position="86"/>
    </location>
</feature>
<evidence type="ECO:0000256" key="3">
    <source>
        <dbReference type="ARBA" id="ARBA00022833"/>
    </source>
</evidence>
<gene>
    <name evidence="8" type="ORF">OCU04_001676</name>
</gene>
<evidence type="ECO:0000256" key="5">
    <source>
        <dbReference type="SAM" id="Coils"/>
    </source>
</evidence>
<keyword evidence="3 4" id="KW-0862">Zinc</keyword>
<dbReference type="InterPro" id="IPR000571">
    <property type="entry name" value="Znf_CCCH"/>
</dbReference>
<feature type="domain" description="C3H1-type" evidence="7">
    <location>
        <begin position="9"/>
        <end position="31"/>
    </location>
</feature>
<keyword evidence="5" id="KW-0175">Coiled coil</keyword>
<evidence type="ECO:0000313" key="8">
    <source>
        <dbReference type="EMBL" id="KAJ8071345.1"/>
    </source>
</evidence>
<keyword evidence="2 4" id="KW-0863">Zinc-finger</keyword>
<dbReference type="OrthoDB" id="3542911at2759"/>
<dbReference type="Pfam" id="PF00642">
    <property type="entry name" value="zf-CCCH"/>
    <property type="match status" value="1"/>
</dbReference>
<feature type="compositionally biased region" description="Low complexity" evidence="6">
    <location>
        <begin position="119"/>
        <end position="155"/>
    </location>
</feature>
<keyword evidence="9" id="KW-1185">Reference proteome</keyword>
<proteinExistence type="predicted"/>
<evidence type="ECO:0000256" key="6">
    <source>
        <dbReference type="SAM" id="MobiDB-lite"/>
    </source>
</evidence>
<evidence type="ECO:0000256" key="4">
    <source>
        <dbReference type="PROSITE-ProRule" id="PRU00723"/>
    </source>
</evidence>
<evidence type="ECO:0000256" key="2">
    <source>
        <dbReference type="ARBA" id="ARBA00022771"/>
    </source>
</evidence>
<feature type="region of interest" description="Disordered" evidence="6">
    <location>
        <begin position="375"/>
        <end position="418"/>
    </location>
</feature>
<dbReference type="EMBL" id="JAPEIS010000001">
    <property type="protein sequence ID" value="KAJ8071345.1"/>
    <property type="molecule type" value="Genomic_DNA"/>
</dbReference>
<dbReference type="SUPFAM" id="SSF90229">
    <property type="entry name" value="CCCH zinc finger"/>
    <property type="match status" value="1"/>
</dbReference>
<dbReference type="InterPro" id="IPR036855">
    <property type="entry name" value="Znf_CCCH_sf"/>
</dbReference>
<feature type="region of interest" description="Disordered" evidence="6">
    <location>
        <begin position="41"/>
        <end position="160"/>
    </location>
</feature>
<feature type="compositionally biased region" description="Pro residues" evidence="6">
    <location>
        <begin position="458"/>
        <end position="475"/>
    </location>
</feature>
<accession>A0A9X0AYI9</accession>
<feature type="region of interest" description="Disordered" evidence="6">
    <location>
        <begin position="627"/>
        <end position="649"/>
    </location>
</feature>
<feature type="compositionally biased region" description="Basic and acidic residues" evidence="6">
    <location>
        <begin position="501"/>
        <end position="514"/>
    </location>
</feature>
<dbReference type="GO" id="GO:0008270">
    <property type="term" value="F:zinc ion binding"/>
    <property type="evidence" value="ECO:0007669"/>
    <property type="project" value="UniProtKB-KW"/>
</dbReference>
<evidence type="ECO:0000313" key="9">
    <source>
        <dbReference type="Proteomes" id="UP001152300"/>
    </source>
</evidence>
<dbReference type="Proteomes" id="UP001152300">
    <property type="component" value="Unassembled WGS sequence"/>
</dbReference>
<feature type="zinc finger region" description="C3H1-type" evidence="4">
    <location>
        <begin position="9"/>
        <end position="31"/>
    </location>
</feature>
<dbReference type="AlphaFoldDB" id="A0A9X0AYI9"/>
<feature type="compositionally biased region" description="Polar residues" evidence="6">
    <location>
        <begin position="577"/>
        <end position="588"/>
    </location>
</feature>
<keyword evidence="1 4" id="KW-0479">Metal-binding</keyword>
<feature type="compositionally biased region" description="Polar residues" evidence="6">
    <location>
        <begin position="627"/>
        <end position="646"/>
    </location>
</feature>
<feature type="coiled-coil region" evidence="5">
    <location>
        <begin position="658"/>
        <end position="738"/>
    </location>
</feature>
<dbReference type="PROSITE" id="PS50103">
    <property type="entry name" value="ZF_C3H1"/>
    <property type="match status" value="1"/>
</dbReference>
<evidence type="ECO:0000256" key="1">
    <source>
        <dbReference type="ARBA" id="ARBA00022723"/>
    </source>
</evidence>
<evidence type="ECO:0000259" key="7">
    <source>
        <dbReference type="PROSITE" id="PS50103"/>
    </source>
</evidence>
<comment type="caution">
    <text evidence="8">The sequence shown here is derived from an EMBL/GenBank/DDBJ whole genome shotgun (WGS) entry which is preliminary data.</text>
</comment>
<reference evidence="8" key="1">
    <citation type="submission" date="2022-11" db="EMBL/GenBank/DDBJ databases">
        <title>Genome Resource of Sclerotinia nivalis Strain SnTB1, a Plant Pathogen Isolated from American Ginseng.</title>
        <authorList>
            <person name="Fan S."/>
        </authorList>
    </citation>
    <scope>NUCLEOTIDE SEQUENCE</scope>
    <source>
        <strain evidence="8">SnTB1</strain>
    </source>
</reference>